<dbReference type="AlphaFoldDB" id="A0A4R6U4H2"/>
<dbReference type="OrthoDB" id="1708317at2"/>
<dbReference type="InterPro" id="IPR046118">
    <property type="entry name" value="DUF6115"/>
</dbReference>
<sequence length="177" mass="19690">MYVLVIASILLNIIVLLCIVILYTKLKAVENQGTPAFGKELLAYMDDTHEDNEKLLQAIEKLSKRQEKGVNGSSEPSTPPVPQISKDSAPKAIPQVGATFGQYLHRATETYSPPLETDEAVYSPPPLKEEQLYTTSNEAKILQLAEKGWTVEDIARKLNKGKTEVQLTIKMNHKKDV</sequence>
<comment type="caution">
    <text evidence="3">The sequence shown here is derived from an EMBL/GenBank/DDBJ whole genome shotgun (WGS) entry which is preliminary data.</text>
</comment>
<evidence type="ECO:0000313" key="4">
    <source>
        <dbReference type="Proteomes" id="UP000295632"/>
    </source>
</evidence>
<protein>
    <submittedName>
        <fullName evidence="3">Uncharacterized protein</fullName>
    </submittedName>
</protein>
<keyword evidence="2" id="KW-1133">Transmembrane helix</keyword>
<accession>A0A4R6U4H2</accession>
<dbReference type="Pfam" id="PF19610">
    <property type="entry name" value="DUF6115"/>
    <property type="match status" value="1"/>
</dbReference>
<keyword evidence="4" id="KW-1185">Reference proteome</keyword>
<evidence type="ECO:0000256" key="1">
    <source>
        <dbReference type="SAM" id="MobiDB-lite"/>
    </source>
</evidence>
<feature type="region of interest" description="Disordered" evidence="1">
    <location>
        <begin position="65"/>
        <end position="89"/>
    </location>
</feature>
<reference evidence="3 4" key="1">
    <citation type="submission" date="2019-03" db="EMBL/GenBank/DDBJ databases">
        <title>Genomic Encyclopedia of Type Strains, Phase IV (KMG-IV): sequencing the most valuable type-strain genomes for metagenomic binning, comparative biology and taxonomic classification.</title>
        <authorList>
            <person name="Goeker M."/>
        </authorList>
    </citation>
    <scope>NUCLEOTIDE SEQUENCE [LARGE SCALE GENOMIC DNA]</scope>
    <source>
        <strain evidence="3 4">DSM 28697</strain>
    </source>
</reference>
<dbReference type="EMBL" id="SNYJ01000007">
    <property type="protein sequence ID" value="TDQ39673.1"/>
    <property type="molecule type" value="Genomic_DNA"/>
</dbReference>
<proteinExistence type="predicted"/>
<dbReference type="Proteomes" id="UP000295632">
    <property type="component" value="Unassembled WGS sequence"/>
</dbReference>
<evidence type="ECO:0000313" key="3">
    <source>
        <dbReference type="EMBL" id="TDQ39673.1"/>
    </source>
</evidence>
<keyword evidence="2" id="KW-0472">Membrane</keyword>
<name>A0A4R6U4H2_9BACI</name>
<organism evidence="3 4">
    <name type="scientific">Aureibacillus halotolerans</name>
    <dbReference type="NCBI Taxonomy" id="1508390"/>
    <lineage>
        <taxon>Bacteria</taxon>
        <taxon>Bacillati</taxon>
        <taxon>Bacillota</taxon>
        <taxon>Bacilli</taxon>
        <taxon>Bacillales</taxon>
        <taxon>Bacillaceae</taxon>
        <taxon>Aureibacillus</taxon>
    </lineage>
</organism>
<keyword evidence="2" id="KW-0812">Transmembrane</keyword>
<dbReference type="RefSeq" id="WP_133580352.1">
    <property type="nucleotide sequence ID" value="NZ_SNYJ01000007.1"/>
</dbReference>
<feature type="transmembrane region" description="Helical" evidence="2">
    <location>
        <begin position="6"/>
        <end position="24"/>
    </location>
</feature>
<evidence type="ECO:0000256" key="2">
    <source>
        <dbReference type="SAM" id="Phobius"/>
    </source>
</evidence>
<gene>
    <name evidence="3" type="ORF">EV213_10740</name>
</gene>